<gene>
    <name evidence="9" type="ORF">ELQ35_11670</name>
</gene>
<organism evidence="9 10">
    <name type="scientific">Peribacillus cavernae</name>
    <dbReference type="NCBI Taxonomy" id="1674310"/>
    <lineage>
        <taxon>Bacteria</taxon>
        <taxon>Bacillati</taxon>
        <taxon>Bacillota</taxon>
        <taxon>Bacilli</taxon>
        <taxon>Bacillales</taxon>
        <taxon>Bacillaceae</taxon>
        <taxon>Peribacillus</taxon>
    </lineage>
</organism>
<evidence type="ECO:0000313" key="10">
    <source>
        <dbReference type="Proteomes" id="UP000267430"/>
    </source>
</evidence>
<dbReference type="InterPro" id="IPR000390">
    <property type="entry name" value="Small_drug/metabolite_transptr"/>
</dbReference>
<dbReference type="PANTHER" id="PTHR30561">
    <property type="entry name" value="SMR FAMILY PROTON-DEPENDENT DRUG EFFLUX TRANSPORTER SUGE"/>
    <property type="match status" value="1"/>
</dbReference>
<dbReference type="OrthoDB" id="21828at2"/>
<feature type="transmembrane region" description="Helical" evidence="8">
    <location>
        <begin position="85"/>
        <end position="103"/>
    </location>
</feature>
<name>A0A433HKA0_9BACI</name>
<dbReference type="AlphaFoldDB" id="A0A433HKA0"/>
<evidence type="ECO:0000313" key="9">
    <source>
        <dbReference type="EMBL" id="RUQ28573.1"/>
    </source>
</evidence>
<dbReference type="Pfam" id="PF00893">
    <property type="entry name" value="Multi_Drug_Res"/>
    <property type="match status" value="1"/>
</dbReference>
<evidence type="ECO:0000256" key="4">
    <source>
        <dbReference type="ARBA" id="ARBA00022692"/>
    </source>
</evidence>
<feature type="transmembrane region" description="Helical" evidence="8">
    <location>
        <begin position="58"/>
        <end position="79"/>
    </location>
</feature>
<proteinExistence type="inferred from homology"/>
<evidence type="ECO:0000256" key="5">
    <source>
        <dbReference type="ARBA" id="ARBA00022989"/>
    </source>
</evidence>
<keyword evidence="2" id="KW-0813">Transport</keyword>
<evidence type="ECO:0000256" key="2">
    <source>
        <dbReference type="ARBA" id="ARBA00022448"/>
    </source>
</evidence>
<sequence length="105" mass="11344">MLEWILLLITIVFEVAGTISMKMSEGLTRPLPTVMIFVCYGICFSIFTLVLKKMDLGLAYAIWSGTGTLTICVLGIVFFGETLNALKVVSVLLIVLGLVGVKLSA</sequence>
<dbReference type="FunFam" id="1.10.3730.20:FF:000001">
    <property type="entry name" value="Quaternary ammonium compound resistance transporter SugE"/>
    <property type="match status" value="1"/>
</dbReference>
<keyword evidence="3" id="KW-1003">Cell membrane</keyword>
<dbReference type="EMBL" id="RYZZ01000015">
    <property type="protein sequence ID" value="RUQ28573.1"/>
    <property type="molecule type" value="Genomic_DNA"/>
</dbReference>
<dbReference type="RefSeq" id="WP_126864997.1">
    <property type="nucleotide sequence ID" value="NZ_JAUSTX010000007.1"/>
</dbReference>
<dbReference type="Proteomes" id="UP000267430">
    <property type="component" value="Unassembled WGS sequence"/>
</dbReference>
<dbReference type="GO" id="GO:0022857">
    <property type="term" value="F:transmembrane transporter activity"/>
    <property type="evidence" value="ECO:0007669"/>
    <property type="project" value="InterPro"/>
</dbReference>
<comment type="similarity">
    <text evidence="7">Belongs to the drug/metabolite transporter (DMT) superfamily. Small multidrug resistance (SMR) (TC 2.A.7.1) family.</text>
</comment>
<evidence type="ECO:0000256" key="6">
    <source>
        <dbReference type="ARBA" id="ARBA00023136"/>
    </source>
</evidence>
<evidence type="ECO:0000256" key="8">
    <source>
        <dbReference type="SAM" id="Phobius"/>
    </source>
</evidence>
<keyword evidence="6 8" id="KW-0472">Membrane</keyword>
<accession>A0A433HKA0</accession>
<comment type="caution">
    <text evidence="9">The sequence shown here is derived from an EMBL/GenBank/DDBJ whole genome shotgun (WGS) entry which is preliminary data.</text>
</comment>
<evidence type="ECO:0000256" key="3">
    <source>
        <dbReference type="ARBA" id="ARBA00022475"/>
    </source>
</evidence>
<reference evidence="9 10" key="1">
    <citation type="submission" date="2018-12" db="EMBL/GenBank/DDBJ databases">
        <title>Bacillus chawlae sp. nov., Bacillus glennii sp. nov., and Bacillus saganii sp. nov. Isolated from the Vehicle Assembly Building at Kennedy Space Center where the Viking Spacecraft were Assembled.</title>
        <authorList>
            <person name="Seuylemezian A."/>
            <person name="Vaishampayan P."/>
        </authorList>
    </citation>
    <scope>NUCLEOTIDE SEQUENCE [LARGE SCALE GENOMIC DNA]</scope>
    <source>
        <strain evidence="9 10">L5</strain>
    </source>
</reference>
<feature type="transmembrane region" description="Helical" evidence="8">
    <location>
        <begin position="33"/>
        <end position="51"/>
    </location>
</feature>
<dbReference type="Gene3D" id="1.10.3730.20">
    <property type="match status" value="1"/>
</dbReference>
<dbReference type="InterPro" id="IPR037185">
    <property type="entry name" value="EmrE-like"/>
</dbReference>
<comment type="subcellular location">
    <subcellularLocation>
        <location evidence="1 7">Cell membrane</location>
        <topology evidence="1 7">Multi-pass membrane protein</topology>
    </subcellularLocation>
</comment>
<dbReference type="SUPFAM" id="SSF103481">
    <property type="entry name" value="Multidrug resistance efflux transporter EmrE"/>
    <property type="match status" value="1"/>
</dbReference>
<dbReference type="InterPro" id="IPR045324">
    <property type="entry name" value="Small_multidrug_res"/>
</dbReference>
<keyword evidence="10" id="KW-1185">Reference proteome</keyword>
<protein>
    <submittedName>
        <fullName evidence="9">Multidrug efflux SMR transporter</fullName>
    </submittedName>
</protein>
<dbReference type="GO" id="GO:0005886">
    <property type="term" value="C:plasma membrane"/>
    <property type="evidence" value="ECO:0007669"/>
    <property type="project" value="UniProtKB-SubCell"/>
</dbReference>
<keyword evidence="4 7" id="KW-0812">Transmembrane</keyword>
<evidence type="ECO:0000256" key="1">
    <source>
        <dbReference type="ARBA" id="ARBA00004651"/>
    </source>
</evidence>
<dbReference type="PANTHER" id="PTHR30561:SF1">
    <property type="entry name" value="MULTIDRUG TRANSPORTER EMRE"/>
    <property type="match status" value="1"/>
</dbReference>
<evidence type="ECO:0000256" key="7">
    <source>
        <dbReference type="RuleBase" id="RU003942"/>
    </source>
</evidence>
<keyword evidence="5 8" id="KW-1133">Transmembrane helix</keyword>